<proteinExistence type="inferred from homology"/>
<comment type="caution">
    <text evidence="11">The sequence shown here is derived from an EMBL/GenBank/DDBJ whole genome shotgun (WGS) entry which is preliminary data.</text>
</comment>
<evidence type="ECO:0000256" key="5">
    <source>
        <dbReference type="ARBA" id="ARBA00023015"/>
    </source>
</evidence>
<dbReference type="GO" id="GO:0016987">
    <property type="term" value="F:sigma factor activity"/>
    <property type="evidence" value="ECO:0007669"/>
    <property type="project" value="UniProtKB-KW"/>
</dbReference>
<dbReference type="PROSITE" id="PS00718">
    <property type="entry name" value="SIGMA54_2"/>
    <property type="match status" value="1"/>
</dbReference>
<evidence type="ECO:0000256" key="8">
    <source>
        <dbReference type="ARBA" id="ARBA00023163"/>
    </source>
</evidence>
<keyword evidence="7" id="KW-0238">DNA-binding</keyword>
<dbReference type="Pfam" id="PF04552">
    <property type="entry name" value="Sigma54_DBD"/>
    <property type="match status" value="1"/>
</dbReference>
<name>A0AAW6B8R7_LACAM</name>
<keyword evidence="5" id="KW-0805">Transcription regulation</keyword>
<dbReference type="InterPro" id="IPR000394">
    <property type="entry name" value="RNA_pol_sigma_54"/>
</dbReference>
<evidence type="ECO:0000256" key="3">
    <source>
        <dbReference type="ARBA" id="ARBA00022679"/>
    </source>
</evidence>
<comment type="similarity">
    <text evidence="1">Belongs to the sigma-54 factor family.</text>
</comment>
<dbReference type="PANTHER" id="PTHR32248">
    <property type="entry name" value="RNA POLYMERASE SIGMA-54 FACTOR"/>
    <property type="match status" value="1"/>
</dbReference>
<dbReference type="GO" id="GO:0000428">
    <property type="term" value="C:DNA-directed RNA polymerase complex"/>
    <property type="evidence" value="ECO:0007669"/>
    <property type="project" value="UniProtKB-KW"/>
</dbReference>
<dbReference type="EMBL" id="JAOTHD010000009">
    <property type="protein sequence ID" value="MDB6246530.1"/>
    <property type="molecule type" value="Genomic_DNA"/>
</dbReference>
<dbReference type="GO" id="GO:0001216">
    <property type="term" value="F:DNA-binding transcription activator activity"/>
    <property type="evidence" value="ECO:0007669"/>
    <property type="project" value="InterPro"/>
</dbReference>
<dbReference type="PROSITE" id="PS00717">
    <property type="entry name" value="SIGMA54_1"/>
    <property type="match status" value="1"/>
</dbReference>
<evidence type="ECO:0000259" key="10">
    <source>
        <dbReference type="Pfam" id="PF04963"/>
    </source>
</evidence>
<dbReference type="Proteomes" id="UP001141961">
    <property type="component" value="Unassembled WGS sequence"/>
</dbReference>
<dbReference type="PROSITE" id="PS50044">
    <property type="entry name" value="SIGMA54_3"/>
    <property type="match status" value="1"/>
</dbReference>
<dbReference type="NCBIfam" id="TIGR02395">
    <property type="entry name" value="rpoN_sigma"/>
    <property type="match status" value="1"/>
</dbReference>
<dbReference type="PANTHER" id="PTHR32248:SF4">
    <property type="entry name" value="RNA POLYMERASE SIGMA-54 FACTOR"/>
    <property type="match status" value="1"/>
</dbReference>
<reference evidence="11" key="2">
    <citation type="submission" date="2022-10" db="EMBL/GenBank/DDBJ databases">
        <authorList>
            <person name="Kostovova I."/>
            <person name="Moravkova M."/>
            <person name="Pechar R."/>
        </authorList>
    </citation>
    <scope>NUCLEOTIDE SEQUENCE</scope>
    <source>
        <strain evidence="11">M597B</strain>
    </source>
</reference>
<dbReference type="InterPro" id="IPR007634">
    <property type="entry name" value="RNA_pol_sigma_54_DNA-bd"/>
</dbReference>
<dbReference type="InterPro" id="IPR007046">
    <property type="entry name" value="RNA_pol_sigma_54_core-bd"/>
</dbReference>
<feature type="domain" description="RNA polymerase sigma factor 54 core-binding" evidence="10">
    <location>
        <begin position="70"/>
        <end position="247"/>
    </location>
</feature>
<organism evidence="11 12">
    <name type="scientific">Lactobacillus amylovorus</name>
    <dbReference type="NCBI Taxonomy" id="1604"/>
    <lineage>
        <taxon>Bacteria</taxon>
        <taxon>Bacillati</taxon>
        <taxon>Bacillota</taxon>
        <taxon>Bacilli</taxon>
        <taxon>Lactobacillales</taxon>
        <taxon>Lactobacillaceae</taxon>
        <taxon>Lactobacillus</taxon>
    </lineage>
</organism>
<dbReference type="Pfam" id="PF00309">
    <property type="entry name" value="Sigma54_AID"/>
    <property type="match status" value="1"/>
</dbReference>
<dbReference type="InterPro" id="IPR038709">
    <property type="entry name" value="RpoN_core-bd_sf"/>
</dbReference>
<dbReference type="Gene3D" id="1.10.10.1330">
    <property type="entry name" value="RNA polymerase sigma-54 factor, core-binding domain"/>
    <property type="match status" value="1"/>
</dbReference>
<dbReference type="AlphaFoldDB" id="A0AAW6B8R7"/>
<gene>
    <name evidence="11" type="primary">rpoN</name>
    <name evidence="11" type="ORF">ODV14_04125</name>
</gene>
<dbReference type="Pfam" id="PF04963">
    <property type="entry name" value="Sigma54_CBD"/>
    <property type="match status" value="1"/>
</dbReference>
<evidence type="ECO:0000256" key="2">
    <source>
        <dbReference type="ARBA" id="ARBA00022478"/>
    </source>
</evidence>
<reference evidence="11" key="1">
    <citation type="journal article" date="2022" name="Microorganisms">
        <title>Antibiotic Susceptibility, Resistance Gene Determinants and Corresponding Genomic Regions in Lactobacillus amylovorus Isolates Derived from Wild Boars and Domestic Pigs.</title>
        <authorList>
            <person name="Moravkova M."/>
            <person name="Kostovova I."/>
            <person name="Kavanova K."/>
            <person name="Pechar R."/>
            <person name="Stanek S."/>
            <person name="Brychta A."/>
            <person name="Zeman M."/>
            <person name="Kubasova T."/>
        </authorList>
    </citation>
    <scope>NUCLEOTIDE SEQUENCE</scope>
    <source>
        <strain evidence="11">M597B</strain>
    </source>
</reference>
<dbReference type="RefSeq" id="WP_271326899.1">
    <property type="nucleotide sequence ID" value="NZ_JAOTHC010000009.1"/>
</dbReference>
<keyword evidence="4" id="KW-0548">Nucleotidyltransferase</keyword>
<dbReference type="GO" id="GO:0006352">
    <property type="term" value="P:DNA-templated transcription initiation"/>
    <property type="evidence" value="ECO:0007669"/>
    <property type="project" value="InterPro"/>
</dbReference>
<protein>
    <submittedName>
        <fullName evidence="11">RNA polymerase factor sigma-54</fullName>
    </submittedName>
</protein>
<keyword evidence="6" id="KW-0731">Sigma factor</keyword>
<dbReference type="Gene3D" id="1.10.10.60">
    <property type="entry name" value="Homeodomain-like"/>
    <property type="match status" value="1"/>
</dbReference>
<keyword evidence="2" id="KW-0240">DNA-directed RNA polymerase</keyword>
<evidence type="ECO:0000313" key="11">
    <source>
        <dbReference type="EMBL" id="MDB6246530.1"/>
    </source>
</evidence>
<evidence type="ECO:0000256" key="6">
    <source>
        <dbReference type="ARBA" id="ARBA00023082"/>
    </source>
</evidence>
<dbReference type="PIRSF" id="PIRSF000774">
    <property type="entry name" value="RpoN"/>
    <property type="match status" value="1"/>
</dbReference>
<dbReference type="PRINTS" id="PR00045">
    <property type="entry name" value="SIGMA54FCT"/>
</dbReference>
<feature type="domain" description="RNA polymerase sigma factor 54 DNA-binding" evidence="9">
    <location>
        <begin position="267"/>
        <end position="424"/>
    </location>
</feature>
<evidence type="ECO:0000256" key="7">
    <source>
        <dbReference type="ARBA" id="ARBA00023125"/>
    </source>
</evidence>
<evidence type="ECO:0000259" key="9">
    <source>
        <dbReference type="Pfam" id="PF04552"/>
    </source>
</evidence>
<dbReference type="GO" id="GO:0016779">
    <property type="term" value="F:nucleotidyltransferase activity"/>
    <property type="evidence" value="ECO:0007669"/>
    <property type="project" value="UniProtKB-KW"/>
</dbReference>
<dbReference type="GO" id="GO:0003677">
    <property type="term" value="F:DNA binding"/>
    <property type="evidence" value="ECO:0007669"/>
    <property type="project" value="UniProtKB-KW"/>
</dbReference>
<keyword evidence="8" id="KW-0804">Transcription</keyword>
<accession>A0AAW6B8R7</accession>
<sequence>MAQKISLEQKQSERLILSNEMRQSLKMLSFNATELNDYLKRVTVSNPFIQVKCQSGMTANIDFNQISDGDEENLYDHLISQVQIMSISNGEKKGLIQLIYCLDENGYLKTNVKKLAQKFNVSLSQINKWIKIIQKLDPAGVGAKNLAECLILQLSGEDSVEQSARLILKNNFQLLVSHRWMDLRRIYDLSGEDWKQIMNCLKQLTASPGESYKSLITTQYIIPDLRLSINEKGKFKLELTKANESELIFAEEDFQSLKQKADLKTREYLNAKRREFITLDNGLMQREKTLLAVANELILDQRDFLLRRVELRPLLLKDIAQKLQISISTVSRTINDKYLQTDFGVYPLKYFLSKKVSSFDSSTYYSVDEVKQRIKIIVQQENKQHPLSDSKIKEILTQSNIKISRRTIAKYRYEMRIPNSADRKIV</sequence>
<evidence type="ECO:0000256" key="1">
    <source>
        <dbReference type="ARBA" id="ARBA00008798"/>
    </source>
</evidence>
<evidence type="ECO:0000256" key="4">
    <source>
        <dbReference type="ARBA" id="ARBA00022695"/>
    </source>
</evidence>
<keyword evidence="3" id="KW-0808">Transferase</keyword>
<evidence type="ECO:0000313" key="12">
    <source>
        <dbReference type="Proteomes" id="UP001141961"/>
    </source>
</evidence>